<accession>A0A1R3IGS2</accession>
<organism evidence="1 2">
    <name type="scientific">Corchorus olitorius</name>
    <dbReference type="NCBI Taxonomy" id="93759"/>
    <lineage>
        <taxon>Eukaryota</taxon>
        <taxon>Viridiplantae</taxon>
        <taxon>Streptophyta</taxon>
        <taxon>Embryophyta</taxon>
        <taxon>Tracheophyta</taxon>
        <taxon>Spermatophyta</taxon>
        <taxon>Magnoliopsida</taxon>
        <taxon>eudicotyledons</taxon>
        <taxon>Gunneridae</taxon>
        <taxon>Pentapetalae</taxon>
        <taxon>rosids</taxon>
        <taxon>malvids</taxon>
        <taxon>Malvales</taxon>
        <taxon>Malvaceae</taxon>
        <taxon>Grewioideae</taxon>
        <taxon>Apeibeae</taxon>
        <taxon>Corchorus</taxon>
    </lineage>
</organism>
<protein>
    <submittedName>
        <fullName evidence="1">Uncharacterized protein</fullName>
    </submittedName>
</protein>
<name>A0A1R3IGS2_9ROSI</name>
<keyword evidence="2" id="KW-1185">Reference proteome</keyword>
<gene>
    <name evidence="1" type="ORF">COLO4_23429</name>
</gene>
<evidence type="ECO:0000313" key="1">
    <source>
        <dbReference type="EMBL" id="OMO81755.1"/>
    </source>
</evidence>
<proteinExistence type="predicted"/>
<dbReference type="AlphaFoldDB" id="A0A1R3IGS2"/>
<dbReference type="Proteomes" id="UP000187203">
    <property type="component" value="Unassembled WGS sequence"/>
</dbReference>
<sequence>MRKLWGDNLAGILDRERARFKLNKKVSNEKEQCSRSKAVTNLNLINGGDLVVLNGGGDGRHNQQIADGQAQNKIGLKEVVGLQEDCGLISGSKELVLQGDNLLVKEALLSKQRNMNQMVKFPLLRDLQFEAKGNYS</sequence>
<reference evidence="2" key="1">
    <citation type="submission" date="2013-09" db="EMBL/GenBank/DDBJ databases">
        <title>Corchorus olitorius genome sequencing.</title>
        <authorList>
            <person name="Alam M."/>
            <person name="Haque M.S."/>
            <person name="Islam M.S."/>
            <person name="Emdad E.M."/>
            <person name="Islam M.M."/>
            <person name="Ahmed B."/>
            <person name="Halim A."/>
            <person name="Hossen Q.M.M."/>
            <person name="Hossain M.Z."/>
            <person name="Ahmed R."/>
            <person name="Khan M.M."/>
            <person name="Islam R."/>
            <person name="Rashid M.M."/>
            <person name="Khan S.A."/>
            <person name="Rahman M.S."/>
            <person name="Alam M."/>
            <person name="Yahiya A.S."/>
            <person name="Khan M.S."/>
            <person name="Azam M.S."/>
            <person name="Haque T."/>
            <person name="Lashkar M.Z.H."/>
            <person name="Akhand A.I."/>
            <person name="Morshed G."/>
            <person name="Roy S."/>
            <person name="Uddin K.S."/>
            <person name="Rabeya T."/>
            <person name="Hossain A.S."/>
            <person name="Chowdhury A."/>
            <person name="Snigdha A.R."/>
            <person name="Mortoza M.S."/>
            <person name="Matin S.A."/>
            <person name="Hoque S.M.E."/>
            <person name="Islam M.K."/>
            <person name="Roy D.K."/>
            <person name="Haider R."/>
            <person name="Moosa M.M."/>
            <person name="Elias S.M."/>
            <person name="Hasan A.M."/>
            <person name="Jahan S."/>
            <person name="Shafiuddin M."/>
            <person name="Mahmood N."/>
            <person name="Shommy N.S."/>
        </authorList>
    </citation>
    <scope>NUCLEOTIDE SEQUENCE [LARGE SCALE GENOMIC DNA]</scope>
    <source>
        <strain evidence="2">cv. O-4</strain>
    </source>
</reference>
<comment type="caution">
    <text evidence="1">The sequence shown here is derived from an EMBL/GenBank/DDBJ whole genome shotgun (WGS) entry which is preliminary data.</text>
</comment>
<dbReference type="EMBL" id="AWUE01018219">
    <property type="protein sequence ID" value="OMO81755.1"/>
    <property type="molecule type" value="Genomic_DNA"/>
</dbReference>
<evidence type="ECO:0000313" key="2">
    <source>
        <dbReference type="Proteomes" id="UP000187203"/>
    </source>
</evidence>